<keyword evidence="1 2" id="KW-0436">Ligase</keyword>
<dbReference type="OrthoDB" id="9765151at2"/>
<dbReference type="Proteomes" id="UP000077667">
    <property type="component" value="Chromosome"/>
</dbReference>
<evidence type="ECO:0000256" key="1">
    <source>
        <dbReference type="ARBA" id="ARBA00022598"/>
    </source>
</evidence>
<protein>
    <recommendedName>
        <fullName evidence="2">Putative cysteine ligase BshC</fullName>
        <ecNumber evidence="2">6.-.-.-</ecNumber>
    </recommendedName>
</protein>
<gene>
    <name evidence="2" type="primary">bshC</name>
    <name evidence="5" type="ORF">A8C56_06420</name>
</gene>
<feature type="domain" description="Bacillithiol biosynthesis BshC C-terminal coiled-coil" evidence="4">
    <location>
        <begin position="376"/>
        <end position="531"/>
    </location>
</feature>
<organism evidence="5 6">
    <name type="scientific">Niabella ginsenosidivorans</name>
    <dbReference type="NCBI Taxonomy" id="1176587"/>
    <lineage>
        <taxon>Bacteria</taxon>
        <taxon>Pseudomonadati</taxon>
        <taxon>Bacteroidota</taxon>
        <taxon>Chitinophagia</taxon>
        <taxon>Chitinophagales</taxon>
        <taxon>Chitinophagaceae</taxon>
        <taxon>Niabella</taxon>
    </lineage>
</organism>
<evidence type="ECO:0000259" key="4">
    <source>
        <dbReference type="Pfam" id="PF24850"/>
    </source>
</evidence>
<dbReference type="InterPro" id="IPR055398">
    <property type="entry name" value="Rossmann-like_BshC"/>
</dbReference>
<dbReference type="Pfam" id="PF10079">
    <property type="entry name" value="Rossmann-like_BshC"/>
    <property type="match status" value="1"/>
</dbReference>
<dbReference type="Pfam" id="PF24850">
    <property type="entry name" value="CC_BshC"/>
    <property type="match status" value="1"/>
</dbReference>
<evidence type="ECO:0000313" key="5">
    <source>
        <dbReference type="EMBL" id="ANH80659.1"/>
    </source>
</evidence>
<evidence type="ECO:0000259" key="3">
    <source>
        <dbReference type="Pfam" id="PF10079"/>
    </source>
</evidence>
<dbReference type="InterPro" id="IPR011199">
    <property type="entry name" value="Bacillithiol_biosynth_BshC"/>
</dbReference>
<evidence type="ECO:0000256" key="2">
    <source>
        <dbReference type="HAMAP-Rule" id="MF_01867"/>
    </source>
</evidence>
<dbReference type="NCBIfam" id="TIGR03998">
    <property type="entry name" value="thiol_BshC"/>
    <property type="match status" value="1"/>
</dbReference>
<dbReference type="AlphaFoldDB" id="A0A1A9I0Q6"/>
<comment type="similarity">
    <text evidence="2">Belongs to the BshC family.</text>
</comment>
<dbReference type="PIRSF" id="PIRSF012535">
    <property type="entry name" value="UCP012535"/>
    <property type="match status" value="1"/>
</dbReference>
<dbReference type="RefSeq" id="WP_067753521.1">
    <property type="nucleotide sequence ID" value="NZ_CP015772.1"/>
</dbReference>
<dbReference type="EC" id="6.-.-.-" evidence="2"/>
<dbReference type="GO" id="GO:0016874">
    <property type="term" value="F:ligase activity"/>
    <property type="evidence" value="ECO:0007669"/>
    <property type="project" value="UniProtKB-UniRule"/>
</dbReference>
<dbReference type="InterPro" id="IPR055399">
    <property type="entry name" value="CC_BshC"/>
</dbReference>
<proteinExistence type="inferred from homology"/>
<sequence>MDCRSTTISYAETGFFSKLVVDYLNENGLLKPFCNEFPSEAALKNAIERRKAVTVNRALLVQALTEQYAATATSEKVQEQIRLLQKETTFTIVTAHQPNIFTGPLYFIYKILHAIKLAAYCKQLFPQYDFVPVYYMGSEDADLAELGEVVVNGEKLIWSTGQTGAVGRMKVDHLLLELLGRIEAQVGVLPYGPDIVAQLKAFYKEGASIQEATLQLVNELFADYGLVVVIPDSPLLKSVAKDLFKDELLNGRSSGLVAETAQQLVDAGYKVQAHSREINLFYLTDEGRYRIEREGDHWKAMDSRYLFTRETLLREVDEHPERFSPNVILRPLFQEMILPNVLFIGGGGELAYWLQLKKIFDHYTVPYPLLVLRNSFLFINKKQKELVEKLGFPVPQLFHTSFDLKKQWIEVHTTNNLDVDKTSDALAKNYDSLKKQAALIDSTLVQHISALETVAQKKITELGKKMLRAEKRNHQDAMNQVEKLKNQLFPGGSLQERVENFIPLYARYGKPLMDALYKHSLGLEQQFVILEEG</sequence>
<dbReference type="EMBL" id="CP015772">
    <property type="protein sequence ID" value="ANH80659.1"/>
    <property type="molecule type" value="Genomic_DNA"/>
</dbReference>
<keyword evidence="6" id="KW-1185">Reference proteome</keyword>
<name>A0A1A9I0Q6_9BACT</name>
<dbReference type="STRING" id="1176587.A8C56_06420"/>
<reference evidence="5 6" key="1">
    <citation type="submission" date="2016-05" db="EMBL/GenBank/DDBJ databases">
        <title>Niabella ginsenosidivorans BS26 whole genome sequencing.</title>
        <authorList>
            <person name="Im W.T."/>
            <person name="Siddiqi M.Z."/>
        </authorList>
    </citation>
    <scope>NUCLEOTIDE SEQUENCE [LARGE SCALE GENOMIC DNA]</scope>
    <source>
        <strain evidence="5 6">BS26</strain>
    </source>
</reference>
<feature type="domain" description="Bacillithiol biosynthesis BshC N-terminal Rossmann-like" evidence="3">
    <location>
        <begin position="6"/>
        <end position="374"/>
    </location>
</feature>
<evidence type="ECO:0000313" key="6">
    <source>
        <dbReference type="Proteomes" id="UP000077667"/>
    </source>
</evidence>
<accession>A0A1A9I0Q6</accession>
<dbReference type="KEGG" id="nia:A8C56_06420"/>
<dbReference type="HAMAP" id="MF_01867">
    <property type="entry name" value="BshC"/>
    <property type="match status" value="1"/>
</dbReference>